<feature type="coiled-coil region" evidence="1">
    <location>
        <begin position="78"/>
        <end position="142"/>
    </location>
</feature>
<gene>
    <name evidence="2" type="ORF">MNBD_UNCLBAC01-1327</name>
</gene>
<feature type="non-terminal residue" evidence="2">
    <location>
        <position position="1"/>
    </location>
</feature>
<organism evidence="2">
    <name type="scientific">hydrothermal vent metagenome</name>
    <dbReference type="NCBI Taxonomy" id="652676"/>
    <lineage>
        <taxon>unclassified sequences</taxon>
        <taxon>metagenomes</taxon>
        <taxon>ecological metagenomes</taxon>
    </lineage>
</organism>
<evidence type="ECO:0000313" key="2">
    <source>
        <dbReference type="EMBL" id="VAX36115.1"/>
    </source>
</evidence>
<protein>
    <submittedName>
        <fullName evidence="2">FIG007317: Chromosome segregation protein SMC-like</fullName>
    </submittedName>
</protein>
<keyword evidence="1" id="KW-0175">Coiled coil</keyword>
<reference evidence="2" key="1">
    <citation type="submission" date="2018-06" db="EMBL/GenBank/DDBJ databases">
        <authorList>
            <person name="Zhirakovskaya E."/>
        </authorList>
    </citation>
    <scope>NUCLEOTIDE SEQUENCE</scope>
</reference>
<dbReference type="Pfam" id="PF13558">
    <property type="entry name" value="SbcC_Walker_B"/>
    <property type="match status" value="1"/>
</dbReference>
<evidence type="ECO:0000256" key="1">
    <source>
        <dbReference type="SAM" id="Coils"/>
    </source>
</evidence>
<sequence length="882" mass="103506">KVDAIERMNTLRVNFNNLDKAHQAIVKAKHQLEHLNPLVKGLDQFEKIVEGIERLDDVRAKVPAYFADCKLSLVRKARQEGLLQLDKIHNQLRNLRQELEGLRKEEIKIMTAIDQDSHGQRMKELQEQIDQLSIEAARKQKQAERYSVLAEKLALKTEPSEKQFYATREKVSHLNQQAVTRQEELIQQRDDLKIKLNESGARIVQLEEELQSLLERKTQIPLKNLQLRDRLSKNLNIDQGSLPFVGELLKVKDTEKDWEGAIERVLHNFGLRILVPQEYYKRVNHYVNKTDLKGRIVYHKVEETIFPAIRSEGEGLLYQKIEIMPMSSFYDWIKHTLQTRFDYVCCMKIEQFSKEVKAITQEGLIKREGALHEKDDRRSLHNRSAYILGWDNKEKISALREQLLNYTKERDMLIRRVKAIETKQADVQMESEALRDLFVFEDYQEINVKKPQVEMAALKKNMMDLEKGSSVLKQLKKDLEAVKVSLKEKDEECRQKEKQETNLERDAEEFNRVEQECEGILEDVVIEELKHIEEDMVVFLKETVLTIRNCDKVQQRVATSLFDQDKQKNQQRERLEKRVVIQMEKYKSAFPEEGLEVDSSIESASDFRRMQTTIMKDDLPRYEKRFKELLDQKVIMDVSSFYNFLTKHVSIIKEKIQSLNHSLKSIDYSPATYIELNTESNRDVQIKEFQLMLKECFEDVGITDRKKINEDSFFKIKKIIEKFDTEEYWTRKVVDVRNWLNFSASERYREDHSEKNYYSDSSGKSGGQKAKLAYTILASAIAYQYGINQTTDMFATSADMSFRFVVIDEAFSKSDDANAQYAMELFQKLNLQLLVVTPLDKANVVEPYISACHYVANTEKENDSKVYNLTIEEYHQKKKLLG</sequence>
<feature type="coiled-coil region" evidence="1">
    <location>
        <begin position="175"/>
        <end position="216"/>
    </location>
</feature>
<dbReference type="AlphaFoldDB" id="A0A3B1DVQ0"/>
<name>A0A3B1DVQ0_9ZZZZ</name>
<proteinExistence type="predicted"/>
<feature type="coiled-coil region" evidence="1">
    <location>
        <begin position="472"/>
        <end position="516"/>
    </location>
</feature>
<accession>A0A3B1DVQ0</accession>
<dbReference type="EMBL" id="UOGJ01000081">
    <property type="protein sequence ID" value="VAX36115.1"/>
    <property type="molecule type" value="Genomic_DNA"/>
</dbReference>